<organism evidence="5 6">
    <name type="scientific">Candidatus Glassbacteria bacterium RIFCSPLOWO2_12_FULL_58_11</name>
    <dbReference type="NCBI Taxonomy" id="1817867"/>
    <lineage>
        <taxon>Bacteria</taxon>
        <taxon>Candidatus Glassiibacteriota</taxon>
    </lineage>
</organism>
<dbReference type="InterPro" id="IPR005151">
    <property type="entry name" value="Tail-specific_protease"/>
</dbReference>
<dbReference type="EMBL" id="MFIX01000034">
    <property type="protein sequence ID" value="OGG05952.1"/>
    <property type="molecule type" value="Genomic_DNA"/>
</dbReference>
<evidence type="ECO:0000256" key="2">
    <source>
        <dbReference type="ARBA" id="ARBA00022801"/>
    </source>
</evidence>
<evidence type="ECO:0000313" key="5">
    <source>
        <dbReference type="EMBL" id="OGG05952.1"/>
    </source>
</evidence>
<dbReference type="GO" id="GO:0006508">
    <property type="term" value="P:proteolysis"/>
    <property type="evidence" value="ECO:0007669"/>
    <property type="project" value="UniProtKB-KW"/>
</dbReference>
<evidence type="ECO:0000256" key="1">
    <source>
        <dbReference type="ARBA" id="ARBA00022670"/>
    </source>
</evidence>
<comment type="caution">
    <text evidence="5">The sequence shown here is derived from an EMBL/GenBank/DDBJ whole genome shotgun (WGS) entry which is preliminary data.</text>
</comment>
<reference evidence="5 6" key="1">
    <citation type="journal article" date="2016" name="Nat. Commun.">
        <title>Thousands of microbial genomes shed light on interconnected biogeochemical processes in an aquifer system.</title>
        <authorList>
            <person name="Anantharaman K."/>
            <person name="Brown C.T."/>
            <person name="Hug L.A."/>
            <person name="Sharon I."/>
            <person name="Castelle C.J."/>
            <person name="Probst A.J."/>
            <person name="Thomas B.C."/>
            <person name="Singh A."/>
            <person name="Wilkins M.J."/>
            <person name="Karaoz U."/>
            <person name="Brodie E.L."/>
            <person name="Williams K.H."/>
            <person name="Hubbard S.S."/>
            <person name="Banfield J.F."/>
        </authorList>
    </citation>
    <scope>NUCLEOTIDE SEQUENCE [LARGE SCALE GENOMIC DNA]</scope>
</reference>
<gene>
    <name evidence="5" type="ORF">A3F83_05135</name>
</gene>
<dbReference type="Gene3D" id="3.90.226.10">
    <property type="entry name" value="2-enoyl-CoA Hydratase, Chain A, domain 1"/>
    <property type="match status" value="1"/>
</dbReference>
<protein>
    <recommendedName>
        <fullName evidence="4">Tail specific protease domain-containing protein</fullName>
    </recommendedName>
</protein>
<dbReference type="Proteomes" id="UP000179129">
    <property type="component" value="Unassembled WGS sequence"/>
</dbReference>
<evidence type="ECO:0000259" key="4">
    <source>
        <dbReference type="SMART" id="SM00245"/>
    </source>
</evidence>
<dbReference type="Pfam" id="PF03572">
    <property type="entry name" value="Peptidase_S41"/>
    <property type="match status" value="1"/>
</dbReference>
<dbReference type="STRING" id="1817867.A3F83_05135"/>
<keyword evidence="3" id="KW-0720">Serine protease</keyword>
<dbReference type="GO" id="GO:0008236">
    <property type="term" value="F:serine-type peptidase activity"/>
    <property type="evidence" value="ECO:0007669"/>
    <property type="project" value="UniProtKB-KW"/>
</dbReference>
<dbReference type="SUPFAM" id="SSF52096">
    <property type="entry name" value="ClpP/crotonase"/>
    <property type="match status" value="1"/>
</dbReference>
<dbReference type="InterPro" id="IPR004447">
    <property type="entry name" value="Peptidase_S41A"/>
</dbReference>
<name>A0A1F5Z1F5_9BACT</name>
<dbReference type="PANTHER" id="PTHR32060">
    <property type="entry name" value="TAIL-SPECIFIC PROTEASE"/>
    <property type="match status" value="1"/>
</dbReference>
<proteinExistence type="predicted"/>
<dbReference type="GO" id="GO:0004175">
    <property type="term" value="F:endopeptidase activity"/>
    <property type="evidence" value="ECO:0007669"/>
    <property type="project" value="TreeGrafter"/>
</dbReference>
<feature type="domain" description="Tail specific protease" evidence="4">
    <location>
        <begin position="1"/>
        <end position="95"/>
    </location>
</feature>
<dbReference type="InterPro" id="IPR029045">
    <property type="entry name" value="ClpP/crotonase-like_dom_sf"/>
</dbReference>
<keyword evidence="2" id="KW-0378">Hydrolase</keyword>
<keyword evidence="1" id="KW-0645">Protease</keyword>
<dbReference type="CDD" id="cd07560">
    <property type="entry name" value="Peptidase_S41_CPP"/>
    <property type="match status" value="1"/>
</dbReference>
<dbReference type="AlphaFoldDB" id="A0A1F5Z1F5"/>
<dbReference type="GO" id="GO:0030288">
    <property type="term" value="C:outer membrane-bounded periplasmic space"/>
    <property type="evidence" value="ECO:0007669"/>
    <property type="project" value="TreeGrafter"/>
</dbReference>
<dbReference type="PANTHER" id="PTHR32060:SF30">
    <property type="entry name" value="CARBOXY-TERMINAL PROCESSING PROTEASE CTPA"/>
    <property type="match status" value="1"/>
</dbReference>
<sequence length="262" mass="29098">MRGRRKEDTSSFFSEGKPVFKTQPIAILTNSFTASSSEIVAGALQDHDRAIIVGTNSFGKGLVQTTFPLNSGDILKITTARYYTPSGRNIQREYPRQLDLGDEELEPEAQDTVQKSFKTDMGRKVLGGGGIAPDIEVPEDSAAGDPFIVQILPHAFDFAVAYKSLHPNLDKSFSVDPAIFSAFISYLKDKSVEVEDKKVEKYHGYIANILLTYRISQVTWDENTAYRMVAHADAQLNKALEILGSGEKQAEILKQTMKDERK</sequence>
<dbReference type="GO" id="GO:0007165">
    <property type="term" value="P:signal transduction"/>
    <property type="evidence" value="ECO:0007669"/>
    <property type="project" value="TreeGrafter"/>
</dbReference>
<dbReference type="SMART" id="SM00245">
    <property type="entry name" value="TSPc"/>
    <property type="match status" value="1"/>
</dbReference>
<evidence type="ECO:0000256" key="3">
    <source>
        <dbReference type="ARBA" id="ARBA00022825"/>
    </source>
</evidence>
<evidence type="ECO:0000313" key="6">
    <source>
        <dbReference type="Proteomes" id="UP000179129"/>
    </source>
</evidence>
<accession>A0A1F5Z1F5</accession>